<comment type="similarity">
    <text evidence="9">Belongs to the SLX1 family.</text>
</comment>
<comment type="subunit">
    <text evidence="9">Forms a heterodimer with a member of the SLX4 family.</text>
</comment>
<dbReference type="GO" id="GO:0017108">
    <property type="term" value="F:5'-flap endonuclease activity"/>
    <property type="evidence" value="ECO:0007669"/>
    <property type="project" value="InterPro"/>
</dbReference>
<evidence type="ECO:0000259" key="12">
    <source>
        <dbReference type="PROSITE" id="PS51278"/>
    </source>
</evidence>
<dbReference type="InterPro" id="IPR000305">
    <property type="entry name" value="GIY-YIG_endonuc"/>
</dbReference>
<evidence type="ECO:0000256" key="8">
    <source>
        <dbReference type="ARBA" id="ARBA00023242"/>
    </source>
</evidence>
<dbReference type="InterPro" id="IPR013083">
    <property type="entry name" value="Znf_RING/FYVE/PHD"/>
</dbReference>
<dbReference type="CDD" id="cd10455">
    <property type="entry name" value="GIY-YIG_SLX1"/>
    <property type="match status" value="1"/>
</dbReference>
<sequence>MCGICFHVNTCASSIPASFKFEDHFASAKLPDVEELLRCRGPDHFGTRRVQHDDLTLDFQSAVLHMRGSQGAVQQPRCFANDYILLWNGELFNDEFSGSGRSDTLEVFHRLRRADDVVAVLDGLKGPFAFVFYDRRKGEIWFGRDRFGRRSLLLSDDADGGLTVASVGGISSESRVAEVPAEGSVYCLELGSRKIREVRYPSGVCYRKEAFWNTGTADTGTPEEFLTILRRAVARRVQMLDHPGPIGVLFSGGVDSTALAVLALEESDRQVDLLTASVDGKDSPDLRTALVSYKRLAEVYGSDRVRLILCPIDAADKGMYDRVMGLSSPEVTHMDINISAALWTAARGEGIVVAPEECGTAEFRQSVLAEESEALAECRGMKVRGESGHGREKCSHDGCTRVAKDTCVRHMCKFCCRRVAAEDDLPYCRTHKAGVKDRTPTDHTAGAPLPRVLTGMCDGATRVRSEARVILVGHGADEVVGGYARYRTSELRDGLEGRRREMLKDLDRLWRRNLGRDDRVMSDHGREPRHPYLDEELIEWVGRHKLCDSEVETKPLLRGAVRLLAGGALVDMAGFRKRAIQFGTRLAKVNNVAHFVSVAMSHSPGTSGSGFYGCYLLQSEASPNVGYIGFTVNPRRRIRQHNGELNAGGAHRTKRHRPWKMLLVCYGFSSQVQALQFEWTWQHPRLSRLTREGLASIGKGLTKRGRQRTNNVHDDLALVIGMLHLPPWSRMPLVLNVLEPGIASAVEAKVAEFRTARGEAASGSCFRIEHLPIEVLHRTHVAGSAQALVDEADSRNHACCICMQAFTPGITKRAVCLSCRNSSHITCIASVGCCDSTGSPPLDAEDRLIPDFIKCPVCDDVSKWGDLLRTVGVYQKQPEMLGSSDEDENELDENEIGDSPVDVS</sequence>
<dbReference type="OrthoDB" id="10252281at2759"/>
<dbReference type="SUPFAM" id="SSF56235">
    <property type="entry name" value="N-terminal nucleophile aminohydrolases (Ntn hydrolases)"/>
    <property type="match status" value="1"/>
</dbReference>
<dbReference type="Proteomes" id="UP000572268">
    <property type="component" value="Unassembled WGS sequence"/>
</dbReference>
<feature type="region of interest" description="Disordered" evidence="10">
    <location>
        <begin position="879"/>
        <end position="904"/>
    </location>
</feature>
<proteinExistence type="inferred from homology"/>
<dbReference type="Pfam" id="PF01541">
    <property type="entry name" value="GIY-YIG"/>
    <property type="match status" value="1"/>
</dbReference>
<dbReference type="Pfam" id="PF13537">
    <property type="entry name" value="GATase_7"/>
    <property type="match status" value="1"/>
</dbReference>
<dbReference type="AlphaFoldDB" id="A0A7J6L122"/>
<dbReference type="GO" id="GO:0006281">
    <property type="term" value="P:DNA repair"/>
    <property type="evidence" value="ECO:0007669"/>
    <property type="project" value="UniProtKB-UniRule"/>
</dbReference>
<dbReference type="InterPro" id="IPR001962">
    <property type="entry name" value="Asn_synthase"/>
</dbReference>
<evidence type="ECO:0000256" key="4">
    <source>
        <dbReference type="ARBA" id="ARBA00022801"/>
    </source>
</evidence>
<dbReference type="SUPFAM" id="SSF52402">
    <property type="entry name" value="Adenine nucleotide alpha hydrolases-like"/>
    <property type="match status" value="1"/>
</dbReference>
<dbReference type="Gene3D" id="3.40.50.620">
    <property type="entry name" value="HUPs"/>
    <property type="match status" value="2"/>
</dbReference>
<comment type="caution">
    <text evidence="9">Lacks conserved residue(s) required for the propagation of feature annotation.</text>
</comment>
<accession>A0A7J6L122</accession>
<evidence type="ECO:0000256" key="3">
    <source>
        <dbReference type="ARBA" id="ARBA00022759"/>
    </source>
</evidence>
<dbReference type="CDD" id="cd01991">
    <property type="entry name" value="Asn_synthase_B_C"/>
    <property type="match status" value="1"/>
</dbReference>
<keyword evidence="1" id="KW-0028">Amino-acid biosynthesis</keyword>
<feature type="domain" description="Glutamine amidotransferase type-2" evidence="12">
    <location>
        <begin position="2"/>
        <end position="199"/>
    </location>
</feature>
<dbReference type="PROSITE" id="PS51278">
    <property type="entry name" value="GATASE_TYPE_2"/>
    <property type="match status" value="1"/>
</dbReference>
<dbReference type="InterPro" id="IPR014729">
    <property type="entry name" value="Rossmann-like_a/b/a_fold"/>
</dbReference>
<evidence type="ECO:0000256" key="7">
    <source>
        <dbReference type="ARBA" id="ARBA00023172"/>
    </source>
</evidence>
<dbReference type="SUPFAM" id="SSF82771">
    <property type="entry name" value="GIY-YIG endonuclease"/>
    <property type="match status" value="1"/>
</dbReference>
<feature type="compositionally biased region" description="Acidic residues" evidence="10">
    <location>
        <begin position="884"/>
        <end position="896"/>
    </location>
</feature>
<dbReference type="EC" id="3.1.-.-" evidence="9"/>
<dbReference type="PANTHER" id="PTHR45937">
    <property type="entry name" value="ASPARAGINE SYNTHETASE DOMAIN-CONTAINING PROTEIN 1"/>
    <property type="match status" value="1"/>
</dbReference>
<evidence type="ECO:0000313" key="16">
    <source>
        <dbReference type="Proteomes" id="UP000572268"/>
    </source>
</evidence>
<keyword evidence="9" id="KW-0227">DNA damage</keyword>
<evidence type="ECO:0000313" key="14">
    <source>
        <dbReference type="EMBL" id="KAF4652864.1"/>
    </source>
</evidence>
<dbReference type="GO" id="GO:0004066">
    <property type="term" value="F:asparagine synthase (glutamine-hydrolyzing) activity"/>
    <property type="evidence" value="ECO:0007669"/>
    <property type="project" value="InterPro"/>
</dbReference>
<dbReference type="InterPro" id="IPR027520">
    <property type="entry name" value="Slx1"/>
</dbReference>
<dbReference type="InterPro" id="IPR017932">
    <property type="entry name" value="GATase_2_dom"/>
</dbReference>
<comment type="subcellular location">
    <subcellularLocation>
        <location evidence="9">Nucleus</location>
    </subcellularLocation>
</comment>
<dbReference type="InterPro" id="IPR035901">
    <property type="entry name" value="GIY-YIG_endonuc_sf"/>
</dbReference>
<evidence type="ECO:0000256" key="2">
    <source>
        <dbReference type="ARBA" id="ARBA00022722"/>
    </source>
</evidence>
<dbReference type="InterPro" id="IPR051857">
    <property type="entry name" value="Asn_synthetase_domain"/>
</dbReference>
<evidence type="ECO:0000313" key="15">
    <source>
        <dbReference type="Proteomes" id="UP000570595"/>
    </source>
</evidence>
<dbReference type="GO" id="GO:0006529">
    <property type="term" value="P:asparagine biosynthetic process"/>
    <property type="evidence" value="ECO:0007669"/>
    <property type="project" value="UniProtKB-KW"/>
</dbReference>
<dbReference type="EMBL" id="JABAHT010000863">
    <property type="protein sequence ID" value="KAF4651381.1"/>
    <property type="molecule type" value="Genomic_DNA"/>
</dbReference>
<organism evidence="14 16">
    <name type="scientific">Perkinsus olseni</name>
    <name type="common">Perkinsus atlanticus</name>
    <dbReference type="NCBI Taxonomy" id="32597"/>
    <lineage>
        <taxon>Eukaryota</taxon>
        <taxon>Sar</taxon>
        <taxon>Alveolata</taxon>
        <taxon>Perkinsozoa</taxon>
        <taxon>Perkinsea</taxon>
        <taxon>Perkinsida</taxon>
        <taxon>Perkinsidae</taxon>
        <taxon>Perkinsus</taxon>
    </lineage>
</organism>
<dbReference type="Pfam" id="PF00733">
    <property type="entry name" value="Asn_synthase"/>
    <property type="match status" value="2"/>
</dbReference>
<dbReference type="PROSITE" id="PS50164">
    <property type="entry name" value="GIY_YIG"/>
    <property type="match status" value="1"/>
</dbReference>
<evidence type="ECO:0000256" key="10">
    <source>
        <dbReference type="SAM" id="MobiDB-lite"/>
    </source>
</evidence>
<keyword evidence="8 9" id="KW-0539">Nucleus</keyword>
<dbReference type="InterPro" id="IPR029055">
    <property type="entry name" value="Ntn_hydrolases_N"/>
</dbReference>
<evidence type="ECO:0000256" key="5">
    <source>
        <dbReference type="ARBA" id="ARBA00022888"/>
    </source>
</evidence>
<keyword evidence="9" id="KW-0234">DNA repair</keyword>
<keyword evidence="5" id="KW-0061">Asparagine biosynthesis</keyword>
<keyword evidence="6" id="KW-0315">Glutamine amidotransferase</keyword>
<dbReference type="GO" id="GO:0006310">
    <property type="term" value="P:DNA recombination"/>
    <property type="evidence" value="ECO:0007669"/>
    <property type="project" value="UniProtKB-UniRule"/>
</dbReference>
<evidence type="ECO:0000256" key="1">
    <source>
        <dbReference type="ARBA" id="ARBA00022605"/>
    </source>
</evidence>
<dbReference type="PANTHER" id="PTHR45937:SF1">
    <property type="entry name" value="ASPARAGINE SYNTHETASE DOMAIN-CONTAINING PROTEIN 1"/>
    <property type="match status" value="1"/>
</dbReference>
<protein>
    <recommendedName>
        <fullName evidence="9">Structure-specific endonuclease subunit SLX1 homolog</fullName>
        <ecNumber evidence="9">3.1.-.-</ecNumber>
    </recommendedName>
</protein>
<comment type="caution">
    <text evidence="14">The sequence shown here is derived from an EMBL/GenBank/DDBJ whole genome shotgun (WGS) entry which is preliminary data.</text>
</comment>
<dbReference type="Gene3D" id="3.30.40.10">
    <property type="entry name" value="Zinc/RING finger domain, C3HC4 (zinc finger)"/>
    <property type="match status" value="1"/>
</dbReference>
<evidence type="ECO:0000256" key="6">
    <source>
        <dbReference type="ARBA" id="ARBA00022962"/>
    </source>
</evidence>
<evidence type="ECO:0000259" key="11">
    <source>
        <dbReference type="PROSITE" id="PS50164"/>
    </source>
</evidence>
<keyword evidence="2 9" id="KW-0540">Nuclease</keyword>
<reference evidence="15 16" key="1">
    <citation type="submission" date="2020-04" db="EMBL/GenBank/DDBJ databases">
        <title>Perkinsus olseni comparative genomics.</title>
        <authorList>
            <person name="Bogema D.R."/>
        </authorList>
    </citation>
    <scope>NUCLEOTIDE SEQUENCE [LARGE SCALE GENOMIC DNA]</scope>
    <source>
        <strain evidence="13">ATCC PRA-179</strain>
        <strain evidence="14">ATCC PRA-31</strain>
    </source>
</reference>
<comment type="function">
    <text evidence="9">Catalytic subunit of a heterodimeric structure-specific endonuclease that resolves DNA secondary structures generated during DNA repair and recombination. Has endonuclease activity towards branched DNA substrates, introducing single-strand cuts in duplex DNA close to junctions with ss-DNA.</text>
</comment>
<gene>
    <name evidence="14" type="primary">ASNSD1</name>
    <name evidence="14" type="ORF">FOL46_009461</name>
    <name evidence="13" type="ORF">FOZ61_010521</name>
</gene>
<dbReference type="EMBL" id="JABANN010000866">
    <property type="protein sequence ID" value="KAF4652864.1"/>
    <property type="molecule type" value="Genomic_DNA"/>
</dbReference>
<dbReference type="Gene3D" id="3.40.1440.10">
    <property type="entry name" value="GIY-YIG endonuclease"/>
    <property type="match status" value="1"/>
</dbReference>
<evidence type="ECO:0000256" key="9">
    <source>
        <dbReference type="HAMAP-Rule" id="MF_03100"/>
    </source>
</evidence>
<dbReference type="HAMAP" id="MF_03100">
    <property type="entry name" value="Endonuc_su_Slx1"/>
    <property type="match status" value="1"/>
</dbReference>
<keyword evidence="3 9" id="KW-0255">Endonuclease</keyword>
<name>A0A7J6L122_PEROL</name>
<dbReference type="Proteomes" id="UP000570595">
    <property type="component" value="Unassembled WGS sequence"/>
</dbReference>
<keyword evidence="4 9" id="KW-0378">Hydrolase</keyword>
<keyword evidence="7 9" id="KW-0233">DNA recombination</keyword>
<dbReference type="GO" id="GO:0033557">
    <property type="term" value="C:Slx1-Slx4 complex"/>
    <property type="evidence" value="ECO:0007669"/>
    <property type="project" value="UniProtKB-UniRule"/>
</dbReference>
<dbReference type="Gene3D" id="3.60.20.10">
    <property type="entry name" value="Glutamine Phosphoribosylpyrophosphate, subunit 1, domain 1"/>
    <property type="match status" value="1"/>
</dbReference>
<feature type="domain" description="GIY-YIG" evidence="11">
    <location>
        <begin position="610"/>
        <end position="691"/>
    </location>
</feature>
<evidence type="ECO:0000313" key="13">
    <source>
        <dbReference type="EMBL" id="KAF4651381.1"/>
    </source>
</evidence>
<comment type="cofactor">
    <cofactor evidence="9">
        <name>a divalent metal cation</name>
        <dbReference type="ChEBI" id="CHEBI:60240"/>
    </cofactor>
</comment>